<evidence type="ECO:0000313" key="5">
    <source>
        <dbReference type="Proteomes" id="UP000636793"/>
    </source>
</evidence>
<dbReference type="CDD" id="cd05829">
    <property type="entry name" value="Sortase_F"/>
    <property type="match status" value="1"/>
</dbReference>
<feature type="compositionally biased region" description="Low complexity" evidence="2">
    <location>
        <begin position="39"/>
        <end position="50"/>
    </location>
</feature>
<accession>A0A916WSV4</accession>
<dbReference type="GO" id="GO:0016787">
    <property type="term" value="F:hydrolase activity"/>
    <property type="evidence" value="ECO:0007669"/>
    <property type="project" value="UniProtKB-KW"/>
</dbReference>
<keyword evidence="1" id="KW-0378">Hydrolase</keyword>
<dbReference type="InterPro" id="IPR005754">
    <property type="entry name" value="Sortase"/>
</dbReference>
<comment type="caution">
    <text evidence="4">The sequence shown here is derived from an EMBL/GenBank/DDBJ whole genome shotgun (WGS) entry which is preliminary data.</text>
</comment>
<dbReference type="Pfam" id="PF04203">
    <property type="entry name" value="Sortase"/>
    <property type="match status" value="1"/>
</dbReference>
<reference evidence="4" key="2">
    <citation type="submission" date="2020-09" db="EMBL/GenBank/DDBJ databases">
        <authorList>
            <person name="Sun Q."/>
            <person name="Zhou Y."/>
        </authorList>
    </citation>
    <scope>NUCLEOTIDE SEQUENCE</scope>
    <source>
        <strain evidence="4">CGMCC 1.15085</strain>
    </source>
</reference>
<dbReference type="EMBL" id="BMHI01000003">
    <property type="protein sequence ID" value="GGB31494.1"/>
    <property type="molecule type" value="Genomic_DNA"/>
</dbReference>
<gene>
    <name evidence="4" type="ORF">GCM10011492_22640</name>
</gene>
<name>A0A916WSV4_9MICO</name>
<organism evidence="4 5">
    <name type="scientific">Flexivirga endophytica</name>
    <dbReference type="NCBI Taxonomy" id="1849103"/>
    <lineage>
        <taxon>Bacteria</taxon>
        <taxon>Bacillati</taxon>
        <taxon>Actinomycetota</taxon>
        <taxon>Actinomycetes</taxon>
        <taxon>Micrococcales</taxon>
        <taxon>Dermacoccaceae</taxon>
        <taxon>Flexivirga</taxon>
    </lineage>
</organism>
<dbReference type="InterPro" id="IPR042001">
    <property type="entry name" value="Sortase_F"/>
</dbReference>
<feature type="transmembrane region" description="Helical" evidence="3">
    <location>
        <begin position="12"/>
        <end position="33"/>
    </location>
</feature>
<dbReference type="AlphaFoldDB" id="A0A916WSV4"/>
<keyword evidence="3" id="KW-0472">Membrane</keyword>
<keyword evidence="3" id="KW-1133">Transmembrane helix</keyword>
<evidence type="ECO:0000256" key="3">
    <source>
        <dbReference type="SAM" id="Phobius"/>
    </source>
</evidence>
<reference evidence="4" key="1">
    <citation type="journal article" date="2014" name="Int. J. Syst. Evol. Microbiol.">
        <title>Complete genome sequence of Corynebacterium casei LMG S-19264T (=DSM 44701T), isolated from a smear-ripened cheese.</title>
        <authorList>
            <consortium name="US DOE Joint Genome Institute (JGI-PGF)"/>
            <person name="Walter F."/>
            <person name="Albersmeier A."/>
            <person name="Kalinowski J."/>
            <person name="Ruckert C."/>
        </authorList>
    </citation>
    <scope>NUCLEOTIDE SEQUENCE</scope>
    <source>
        <strain evidence="4">CGMCC 1.15085</strain>
    </source>
</reference>
<evidence type="ECO:0000313" key="4">
    <source>
        <dbReference type="EMBL" id="GGB31494.1"/>
    </source>
</evidence>
<evidence type="ECO:0008006" key="6">
    <source>
        <dbReference type="Google" id="ProtNLM"/>
    </source>
</evidence>
<protein>
    <recommendedName>
        <fullName evidence="6">Class F sortase</fullName>
    </recommendedName>
</protein>
<dbReference type="Gene3D" id="2.40.260.10">
    <property type="entry name" value="Sortase"/>
    <property type="match status" value="1"/>
</dbReference>
<dbReference type="RefSeq" id="WP_188837107.1">
    <property type="nucleotide sequence ID" value="NZ_BMHI01000003.1"/>
</dbReference>
<evidence type="ECO:0000256" key="1">
    <source>
        <dbReference type="ARBA" id="ARBA00022801"/>
    </source>
</evidence>
<dbReference type="SUPFAM" id="SSF63817">
    <property type="entry name" value="Sortase"/>
    <property type="match status" value="1"/>
</dbReference>
<dbReference type="Proteomes" id="UP000636793">
    <property type="component" value="Unassembled WGS sequence"/>
</dbReference>
<proteinExistence type="predicted"/>
<keyword evidence="5" id="KW-1185">Reference proteome</keyword>
<feature type="region of interest" description="Disordered" evidence="2">
    <location>
        <begin position="39"/>
        <end position="80"/>
    </location>
</feature>
<dbReference type="NCBIfam" id="NF033748">
    <property type="entry name" value="class_F_sortase"/>
    <property type="match status" value="1"/>
</dbReference>
<sequence>MSDNMFGHHGRRWATVVAVVLTIAAVVLVVIGIRGQDHAATPPASAAHTAAEGDLPAPTKKGTATPKPGSATRTGTAPEATPSVVGKVLDRSKPTWLTIPAIDIKRSHLAAYGTDAQGAVDVPPATGGVPAGWYTGSPTPGQLGPSVIVGHTDAAKDGRSIFFRLGELRPGDKIQVTRADDTVATFRVDSLEHYPKAKFPTETVYGNINHAGLRLISCIGKFDKATGHYLDNIVVYAHLIESHHT</sequence>
<keyword evidence="3" id="KW-0812">Transmembrane</keyword>
<evidence type="ECO:0000256" key="2">
    <source>
        <dbReference type="SAM" id="MobiDB-lite"/>
    </source>
</evidence>
<dbReference type="InterPro" id="IPR023365">
    <property type="entry name" value="Sortase_dom-sf"/>
</dbReference>